<evidence type="ECO:0000259" key="6">
    <source>
        <dbReference type="SMART" id="SM00387"/>
    </source>
</evidence>
<evidence type="ECO:0000256" key="2">
    <source>
        <dbReference type="ARBA" id="ARBA00012438"/>
    </source>
</evidence>
<dbReference type="InterPro" id="IPR036890">
    <property type="entry name" value="HATPase_C_sf"/>
</dbReference>
<keyword evidence="8" id="KW-1185">Reference proteome</keyword>
<dbReference type="SUPFAM" id="SSF55874">
    <property type="entry name" value="ATPase domain of HSP90 chaperone/DNA topoisomerase II/histidine kinase"/>
    <property type="match status" value="1"/>
</dbReference>
<dbReference type="PATRIC" id="fig|1227500.6.peg.3438"/>
<dbReference type="Proteomes" id="UP000011690">
    <property type="component" value="Unassembled WGS sequence"/>
</dbReference>
<comment type="catalytic activity">
    <reaction evidence="1">
        <text>ATP + protein L-histidine = ADP + protein N-phospho-L-histidine.</text>
        <dbReference type="EC" id="2.7.13.3"/>
    </reaction>
</comment>
<dbReference type="InterPro" id="IPR050736">
    <property type="entry name" value="Sensor_HK_Regulatory"/>
</dbReference>
<reference evidence="7 8" key="1">
    <citation type="journal article" date="2014" name="PLoS Genet.">
        <title>Phylogenetically driven sequencing of extremely halophilic archaea reveals strategies for static and dynamic osmo-response.</title>
        <authorList>
            <person name="Becker E.A."/>
            <person name="Seitzer P.M."/>
            <person name="Tritt A."/>
            <person name="Larsen D."/>
            <person name="Krusor M."/>
            <person name="Yao A.I."/>
            <person name="Wu D."/>
            <person name="Madern D."/>
            <person name="Eisen J.A."/>
            <person name="Darling A.E."/>
            <person name="Facciotti M.T."/>
        </authorList>
    </citation>
    <scope>NUCLEOTIDE SEQUENCE [LARGE SCALE GENOMIC DNA]</scope>
    <source>
        <strain evidence="7 8">JCM 10635</strain>
    </source>
</reference>
<dbReference type="EMBL" id="AOHY01000053">
    <property type="protein sequence ID" value="ELY44125.1"/>
    <property type="molecule type" value="Genomic_DNA"/>
</dbReference>
<dbReference type="STRING" id="1227500.C494_17063"/>
<evidence type="ECO:0000256" key="4">
    <source>
        <dbReference type="ARBA" id="ARBA00022777"/>
    </source>
</evidence>
<dbReference type="GO" id="GO:0000160">
    <property type="term" value="P:phosphorelay signal transduction system"/>
    <property type="evidence" value="ECO:0007669"/>
    <property type="project" value="UniProtKB-KW"/>
</dbReference>
<keyword evidence="3" id="KW-0808">Transferase</keyword>
<dbReference type="eggNOG" id="arCOG02333">
    <property type="taxonomic scope" value="Archaea"/>
</dbReference>
<dbReference type="RefSeq" id="WP_006067540.1">
    <property type="nucleotide sequence ID" value="NZ_AOHY01000053.1"/>
</dbReference>
<dbReference type="PRINTS" id="PR00344">
    <property type="entry name" value="BCTRLSENSOR"/>
</dbReference>
<keyword evidence="4" id="KW-0418">Kinase</keyword>
<gene>
    <name evidence="7" type="ORF">C494_17063</name>
</gene>
<organism evidence="7 8">
    <name type="scientific">Natronorubrum bangense JCM 10635</name>
    <dbReference type="NCBI Taxonomy" id="1227500"/>
    <lineage>
        <taxon>Archaea</taxon>
        <taxon>Methanobacteriati</taxon>
        <taxon>Methanobacteriota</taxon>
        <taxon>Stenosarchaea group</taxon>
        <taxon>Halobacteria</taxon>
        <taxon>Halobacteriales</taxon>
        <taxon>Natrialbaceae</taxon>
        <taxon>Natronorubrum</taxon>
    </lineage>
</organism>
<proteinExistence type="predicted"/>
<sequence>METIIDDALMLVTTEDAEQLEPVRLRDAAENAWSHVQTEASTMSVTDSVTVEADPNLLQHLLENLFRNAVEHGGQRPTIEAGTLEPADEAQPSVDGFYVQDDGPGVPPADREHIFESGYTTETAGSGFGLAIVNRVVDAHGWSIAVTDADSSGARFEIRSVTTLE</sequence>
<dbReference type="Pfam" id="PF02518">
    <property type="entry name" value="HATPase_c"/>
    <property type="match status" value="1"/>
</dbReference>
<dbReference type="SMART" id="SM00387">
    <property type="entry name" value="HATPase_c"/>
    <property type="match status" value="1"/>
</dbReference>
<evidence type="ECO:0000313" key="8">
    <source>
        <dbReference type="Proteomes" id="UP000011690"/>
    </source>
</evidence>
<dbReference type="InterPro" id="IPR004358">
    <property type="entry name" value="Sig_transdc_His_kin-like_C"/>
</dbReference>
<keyword evidence="5" id="KW-0902">Two-component regulatory system</keyword>
<dbReference type="Gene3D" id="3.30.565.10">
    <property type="entry name" value="Histidine kinase-like ATPase, C-terminal domain"/>
    <property type="match status" value="1"/>
</dbReference>
<name>L9W3U4_9EURY</name>
<dbReference type="EC" id="2.7.13.3" evidence="2"/>
<dbReference type="GO" id="GO:0004673">
    <property type="term" value="F:protein histidine kinase activity"/>
    <property type="evidence" value="ECO:0007669"/>
    <property type="project" value="UniProtKB-EC"/>
</dbReference>
<evidence type="ECO:0000256" key="3">
    <source>
        <dbReference type="ARBA" id="ARBA00022679"/>
    </source>
</evidence>
<dbReference type="CDD" id="cd00075">
    <property type="entry name" value="HATPase"/>
    <property type="match status" value="1"/>
</dbReference>
<dbReference type="AlphaFoldDB" id="L9W3U4"/>
<dbReference type="PANTHER" id="PTHR43711:SF1">
    <property type="entry name" value="HISTIDINE KINASE 1"/>
    <property type="match status" value="1"/>
</dbReference>
<dbReference type="InterPro" id="IPR003594">
    <property type="entry name" value="HATPase_dom"/>
</dbReference>
<comment type="caution">
    <text evidence="7">The sequence shown here is derived from an EMBL/GenBank/DDBJ whole genome shotgun (WGS) entry which is preliminary data.</text>
</comment>
<evidence type="ECO:0000256" key="1">
    <source>
        <dbReference type="ARBA" id="ARBA00000085"/>
    </source>
</evidence>
<dbReference type="PANTHER" id="PTHR43711">
    <property type="entry name" value="TWO-COMPONENT HISTIDINE KINASE"/>
    <property type="match status" value="1"/>
</dbReference>
<protein>
    <recommendedName>
        <fullName evidence="2">histidine kinase</fullName>
        <ecNumber evidence="2">2.7.13.3</ecNumber>
    </recommendedName>
</protein>
<accession>L9W3U4</accession>
<evidence type="ECO:0000256" key="5">
    <source>
        <dbReference type="ARBA" id="ARBA00023012"/>
    </source>
</evidence>
<evidence type="ECO:0000313" key="7">
    <source>
        <dbReference type="EMBL" id="ELY44125.1"/>
    </source>
</evidence>
<feature type="domain" description="Histidine kinase/HSP90-like ATPase" evidence="6">
    <location>
        <begin position="53"/>
        <end position="164"/>
    </location>
</feature>